<dbReference type="AlphaFoldDB" id="A0A6J4T324"/>
<dbReference type="EMBL" id="CADCVS010000334">
    <property type="protein sequence ID" value="CAA9512678.1"/>
    <property type="molecule type" value="Genomic_DNA"/>
</dbReference>
<organism evidence="1">
    <name type="scientific">uncultured Solirubrobacteraceae bacterium</name>
    <dbReference type="NCBI Taxonomy" id="1162706"/>
    <lineage>
        <taxon>Bacteria</taxon>
        <taxon>Bacillati</taxon>
        <taxon>Actinomycetota</taxon>
        <taxon>Thermoleophilia</taxon>
        <taxon>Solirubrobacterales</taxon>
        <taxon>Solirubrobacteraceae</taxon>
        <taxon>environmental samples</taxon>
    </lineage>
</organism>
<accession>A0A6J4T324</accession>
<protein>
    <submittedName>
        <fullName evidence="1">Uncharacterized protein</fullName>
    </submittedName>
</protein>
<evidence type="ECO:0000313" key="1">
    <source>
        <dbReference type="EMBL" id="CAA9512678.1"/>
    </source>
</evidence>
<dbReference type="Gene3D" id="3.40.190.10">
    <property type="entry name" value="Periplasmic binding protein-like II"/>
    <property type="match status" value="1"/>
</dbReference>
<name>A0A6J4T324_9ACTN</name>
<proteinExistence type="predicted"/>
<sequence>MRQVAREAGDPDTDLIAAQLEAVTPAFSTDLRLDRAVLERWADFDARFGIVDERPDVARAFDFDVARGGG</sequence>
<reference evidence="1" key="1">
    <citation type="submission" date="2020-02" db="EMBL/GenBank/DDBJ databases">
        <authorList>
            <person name="Meier V. D."/>
        </authorList>
    </citation>
    <scope>NUCLEOTIDE SEQUENCE</scope>
    <source>
        <strain evidence="1">AVDCRST_MAG30</strain>
    </source>
</reference>
<gene>
    <name evidence="1" type="ORF">AVDCRST_MAG30-2579</name>
</gene>